<feature type="compositionally biased region" description="Acidic residues" evidence="1">
    <location>
        <begin position="103"/>
        <end position="141"/>
    </location>
</feature>
<dbReference type="EMBL" id="BRXW01000545">
    <property type="protein sequence ID" value="GMH64731.1"/>
    <property type="molecule type" value="Genomic_DNA"/>
</dbReference>
<dbReference type="Proteomes" id="UP001165122">
    <property type="component" value="Unassembled WGS sequence"/>
</dbReference>
<comment type="caution">
    <text evidence="2">The sequence shown here is derived from an EMBL/GenBank/DDBJ whole genome shotgun (WGS) entry which is preliminary data.</text>
</comment>
<feature type="region of interest" description="Disordered" evidence="1">
    <location>
        <begin position="74"/>
        <end position="145"/>
    </location>
</feature>
<feature type="compositionally biased region" description="Acidic residues" evidence="1">
    <location>
        <begin position="81"/>
        <end position="96"/>
    </location>
</feature>
<keyword evidence="3" id="KW-1185">Reference proteome</keyword>
<proteinExistence type="predicted"/>
<dbReference type="OrthoDB" id="10480831at2759"/>
<evidence type="ECO:0000313" key="2">
    <source>
        <dbReference type="EMBL" id="GMH64731.1"/>
    </source>
</evidence>
<sequence>MDIRITIMSFYDPPTSNLDSIDIAFRDILNSPLGQEQLKLEVDHLKGQIERGVRKVRVKDSLLEDVIDRVPEGVKKRILGEEEEEEEDSSDSDSDSSDSGNSESDDSDDSDESDLEAGEESESESDSDDSSDSDSDKEEEPSNPFLKFIKNSLDSLEPVYDRAVDNIFIPGVNKIKKTGILTKTIEVFIMIFVVFKDLVRKRFNTENVISQGGRGDLTYGGGVEEENSILRRRQKPVPMPKMPVGGGFEEKKFDLYTKDN</sequence>
<reference evidence="3" key="1">
    <citation type="journal article" date="2023" name="Commun. Biol.">
        <title>Genome analysis of Parmales, the sister group of diatoms, reveals the evolutionary specialization of diatoms from phago-mixotrophs to photoautotrophs.</title>
        <authorList>
            <person name="Ban H."/>
            <person name="Sato S."/>
            <person name="Yoshikawa S."/>
            <person name="Yamada K."/>
            <person name="Nakamura Y."/>
            <person name="Ichinomiya M."/>
            <person name="Sato N."/>
            <person name="Blanc-Mathieu R."/>
            <person name="Endo H."/>
            <person name="Kuwata A."/>
            <person name="Ogata H."/>
        </authorList>
    </citation>
    <scope>NUCLEOTIDE SEQUENCE [LARGE SCALE GENOMIC DNA]</scope>
    <source>
        <strain evidence="3">NIES 3700</strain>
    </source>
</reference>
<evidence type="ECO:0000313" key="3">
    <source>
        <dbReference type="Proteomes" id="UP001165122"/>
    </source>
</evidence>
<gene>
    <name evidence="2" type="ORF">TrLO_g1037</name>
</gene>
<name>A0A9W7A2T4_9STRA</name>
<protein>
    <submittedName>
        <fullName evidence="2">Uncharacterized protein</fullName>
    </submittedName>
</protein>
<organism evidence="2 3">
    <name type="scientific">Triparma laevis f. longispina</name>
    <dbReference type="NCBI Taxonomy" id="1714387"/>
    <lineage>
        <taxon>Eukaryota</taxon>
        <taxon>Sar</taxon>
        <taxon>Stramenopiles</taxon>
        <taxon>Ochrophyta</taxon>
        <taxon>Bolidophyceae</taxon>
        <taxon>Parmales</taxon>
        <taxon>Triparmaceae</taxon>
        <taxon>Triparma</taxon>
    </lineage>
</organism>
<accession>A0A9W7A2T4</accession>
<dbReference type="AlphaFoldDB" id="A0A9W7A2T4"/>
<evidence type="ECO:0000256" key="1">
    <source>
        <dbReference type="SAM" id="MobiDB-lite"/>
    </source>
</evidence>